<sequence length="138" mass="15213">MGEELRTQFGATCHVPASSWSPQLGRKNTTPITTVLEALRTLDVVGQNAEAKSIGATVNVPLFDLLSDMRYTELPFAMQDVHAVCKACSQEEFEANCKADTQESRENQYSDNSSRFFVAQLGIQKLRIRHSCESKAGG</sequence>
<organism evidence="1 2">
    <name type="scientific">Paraphaeosphaeria sporulosa</name>
    <dbReference type="NCBI Taxonomy" id="1460663"/>
    <lineage>
        <taxon>Eukaryota</taxon>
        <taxon>Fungi</taxon>
        <taxon>Dikarya</taxon>
        <taxon>Ascomycota</taxon>
        <taxon>Pezizomycotina</taxon>
        <taxon>Dothideomycetes</taxon>
        <taxon>Pleosporomycetidae</taxon>
        <taxon>Pleosporales</taxon>
        <taxon>Massarineae</taxon>
        <taxon>Didymosphaeriaceae</taxon>
        <taxon>Paraphaeosphaeria</taxon>
    </lineage>
</organism>
<dbReference type="InParanoid" id="A0A177CSX5"/>
<dbReference type="AlphaFoldDB" id="A0A177CSX5"/>
<reference evidence="1 2" key="1">
    <citation type="submission" date="2016-05" db="EMBL/GenBank/DDBJ databases">
        <title>Comparative analysis of secretome profiles of manganese(II)-oxidizing ascomycete fungi.</title>
        <authorList>
            <consortium name="DOE Joint Genome Institute"/>
            <person name="Zeiner C.A."/>
            <person name="Purvine S.O."/>
            <person name="Zink E.M."/>
            <person name="Wu S."/>
            <person name="Pasa-Tolic L."/>
            <person name="Chaput D.L."/>
            <person name="Haridas S."/>
            <person name="Grigoriev I.V."/>
            <person name="Santelli C.M."/>
            <person name="Hansel C.M."/>
        </authorList>
    </citation>
    <scope>NUCLEOTIDE SEQUENCE [LARGE SCALE GENOMIC DNA]</scope>
    <source>
        <strain evidence="1 2">AP3s5-JAC2a</strain>
    </source>
</reference>
<dbReference type="EMBL" id="KV441549">
    <property type="protein sequence ID" value="OAG10022.1"/>
    <property type="molecule type" value="Genomic_DNA"/>
</dbReference>
<name>A0A177CSX5_9PLEO</name>
<evidence type="ECO:0000313" key="2">
    <source>
        <dbReference type="Proteomes" id="UP000077069"/>
    </source>
</evidence>
<dbReference type="RefSeq" id="XP_018040387.1">
    <property type="nucleotide sequence ID" value="XM_018179985.1"/>
</dbReference>
<protein>
    <submittedName>
        <fullName evidence="1">Uncharacterized protein</fullName>
    </submittedName>
</protein>
<proteinExistence type="predicted"/>
<dbReference type="Proteomes" id="UP000077069">
    <property type="component" value="Unassembled WGS sequence"/>
</dbReference>
<evidence type="ECO:0000313" key="1">
    <source>
        <dbReference type="EMBL" id="OAG10022.1"/>
    </source>
</evidence>
<accession>A0A177CSX5</accession>
<gene>
    <name evidence="1" type="ORF">CC84DRAFT_1172501</name>
</gene>
<dbReference type="GeneID" id="28763471"/>
<keyword evidence="2" id="KW-1185">Reference proteome</keyword>